<gene>
    <name evidence="2" type="ORF">DFH08DRAFT_797093</name>
</gene>
<sequence>MCRDFFESLNVYSHPKIIQFREHRANKYGAADSSYICKLLLSFAAENDCVEVMRPRQCPLDLPNEGVWDLRGFRKADPLEMPGTTKLTTFPSDIQHRLLSMLPNFYDLETVFLARAQEAAYGLDDPSVKGFSTNTVFLVINNDYILDSLRSVVFGLLRADEQKFDIYDLESLVRFANPFTEEEEDISQASMRVVGYHKRAEKILRFKSTPALGAHLLMSFGGSNETGVREAAITAVRLAESAVVIQLRAQCDLLNAQRKFVAESRPLEWRRSAESSRGCPDEIEYAAQRKAKEDNEAAKYRPDQRSGCQESKGGCLVVASAKLDRDEAPISMHRQLISLAQEQCSKLRAYGLSSMAQS</sequence>
<organism evidence="2 3">
    <name type="scientific">Mycena albidolilacea</name>
    <dbReference type="NCBI Taxonomy" id="1033008"/>
    <lineage>
        <taxon>Eukaryota</taxon>
        <taxon>Fungi</taxon>
        <taxon>Dikarya</taxon>
        <taxon>Basidiomycota</taxon>
        <taxon>Agaricomycotina</taxon>
        <taxon>Agaricomycetes</taxon>
        <taxon>Agaricomycetidae</taxon>
        <taxon>Agaricales</taxon>
        <taxon>Marasmiineae</taxon>
        <taxon>Mycenaceae</taxon>
        <taxon>Mycena</taxon>
    </lineage>
</organism>
<comment type="caution">
    <text evidence="2">The sequence shown here is derived from an EMBL/GenBank/DDBJ whole genome shotgun (WGS) entry which is preliminary data.</text>
</comment>
<name>A0AAD7F2U2_9AGAR</name>
<dbReference type="Proteomes" id="UP001218218">
    <property type="component" value="Unassembled WGS sequence"/>
</dbReference>
<feature type="region of interest" description="Disordered" evidence="1">
    <location>
        <begin position="291"/>
        <end position="310"/>
    </location>
</feature>
<dbReference type="AlphaFoldDB" id="A0AAD7F2U2"/>
<evidence type="ECO:0000256" key="1">
    <source>
        <dbReference type="SAM" id="MobiDB-lite"/>
    </source>
</evidence>
<keyword evidence="3" id="KW-1185">Reference proteome</keyword>
<protein>
    <submittedName>
        <fullName evidence="2">Uncharacterized protein</fullName>
    </submittedName>
</protein>
<evidence type="ECO:0000313" key="2">
    <source>
        <dbReference type="EMBL" id="KAJ7366094.1"/>
    </source>
</evidence>
<accession>A0AAD7F2U2</accession>
<reference evidence="2" key="1">
    <citation type="submission" date="2023-03" db="EMBL/GenBank/DDBJ databases">
        <title>Massive genome expansion in bonnet fungi (Mycena s.s.) driven by repeated elements and novel gene families across ecological guilds.</title>
        <authorList>
            <consortium name="Lawrence Berkeley National Laboratory"/>
            <person name="Harder C.B."/>
            <person name="Miyauchi S."/>
            <person name="Viragh M."/>
            <person name="Kuo A."/>
            <person name="Thoen E."/>
            <person name="Andreopoulos B."/>
            <person name="Lu D."/>
            <person name="Skrede I."/>
            <person name="Drula E."/>
            <person name="Henrissat B."/>
            <person name="Morin E."/>
            <person name="Kohler A."/>
            <person name="Barry K."/>
            <person name="LaButti K."/>
            <person name="Morin E."/>
            <person name="Salamov A."/>
            <person name="Lipzen A."/>
            <person name="Mereny Z."/>
            <person name="Hegedus B."/>
            <person name="Baldrian P."/>
            <person name="Stursova M."/>
            <person name="Weitz H."/>
            <person name="Taylor A."/>
            <person name="Grigoriev I.V."/>
            <person name="Nagy L.G."/>
            <person name="Martin F."/>
            <person name="Kauserud H."/>
        </authorList>
    </citation>
    <scope>NUCLEOTIDE SEQUENCE</scope>
    <source>
        <strain evidence="2">CBHHK002</strain>
    </source>
</reference>
<dbReference type="EMBL" id="JARIHO010000002">
    <property type="protein sequence ID" value="KAJ7366094.1"/>
    <property type="molecule type" value="Genomic_DNA"/>
</dbReference>
<feature type="compositionally biased region" description="Basic and acidic residues" evidence="1">
    <location>
        <begin position="291"/>
        <end position="304"/>
    </location>
</feature>
<proteinExistence type="predicted"/>
<evidence type="ECO:0000313" key="3">
    <source>
        <dbReference type="Proteomes" id="UP001218218"/>
    </source>
</evidence>